<dbReference type="Proteomes" id="UP000243719">
    <property type="component" value="Unassembled WGS sequence"/>
</dbReference>
<dbReference type="PROSITE" id="PS51462">
    <property type="entry name" value="NUDIX"/>
    <property type="match status" value="1"/>
</dbReference>
<dbReference type="Gene3D" id="2.20.70.10">
    <property type="match status" value="1"/>
</dbReference>
<proteinExistence type="predicted"/>
<dbReference type="PANTHER" id="PTHR43222:SF2">
    <property type="entry name" value="NUDIX HYDROLASE 23, CHLOROPLASTIC"/>
    <property type="match status" value="1"/>
</dbReference>
<gene>
    <name evidence="4" type="ORF">SAMN05216551_109110</name>
</gene>
<dbReference type="Pfam" id="PF00293">
    <property type="entry name" value="NUDIX"/>
    <property type="match status" value="1"/>
</dbReference>
<evidence type="ECO:0000256" key="1">
    <source>
        <dbReference type="ARBA" id="ARBA00001946"/>
    </source>
</evidence>
<dbReference type="PANTHER" id="PTHR43222">
    <property type="entry name" value="NUDIX HYDROLASE 23"/>
    <property type="match status" value="1"/>
</dbReference>
<keyword evidence="2" id="KW-0378">Hydrolase</keyword>
<dbReference type="AlphaFoldDB" id="A0A1H2PS31"/>
<reference evidence="5" key="1">
    <citation type="submission" date="2016-09" db="EMBL/GenBank/DDBJ databases">
        <authorList>
            <person name="Varghese N."/>
            <person name="Submissions S."/>
        </authorList>
    </citation>
    <scope>NUCLEOTIDE SEQUENCE [LARGE SCALE GENOMIC DNA]</scope>
    <source>
        <strain evidence="5">JS23</strain>
    </source>
</reference>
<evidence type="ECO:0000313" key="5">
    <source>
        <dbReference type="Proteomes" id="UP000243719"/>
    </source>
</evidence>
<dbReference type="Gene3D" id="3.90.79.10">
    <property type="entry name" value="Nucleoside Triphosphate Pyrophosphohydrolase"/>
    <property type="match status" value="1"/>
</dbReference>
<dbReference type="RefSeq" id="WP_091910226.1">
    <property type="nucleotide sequence ID" value="NZ_FNLO01000009.1"/>
</dbReference>
<dbReference type="InterPro" id="IPR000086">
    <property type="entry name" value="NUDIX_hydrolase_dom"/>
</dbReference>
<keyword evidence="5" id="KW-1185">Reference proteome</keyword>
<comment type="cofactor">
    <cofactor evidence="1">
        <name>Mg(2+)</name>
        <dbReference type="ChEBI" id="CHEBI:18420"/>
    </cofactor>
</comment>
<dbReference type="CDD" id="cd04511">
    <property type="entry name" value="NUDIX_Hydrolase"/>
    <property type="match status" value="1"/>
</dbReference>
<organism evidence="4 5">
    <name type="scientific">Chitinasiproducens palmae</name>
    <dbReference type="NCBI Taxonomy" id="1770053"/>
    <lineage>
        <taxon>Bacteria</taxon>
        <taxon>Pseudomonadati</taxon>
        <taxon>Pseudomonadota</taxon>
        <taxon>Betaproteobacteria</taxon>
        <taxon>Burkholderiales</taxon>
        <taxon>Burkholderiaceae</taxon>
        <taxon>Chitinasiproducens</taxon>
    </lineage>
</organism>
<name>A0A1H2PS31_9BURK</name>
<dbReference type="EMBL" id="FNLO01000009">
    <property type="protein sequence ID" value="SDV49759.1"/>
    <property type="molecule type" value="Genomic_DNA"/>
</dbReference>
<sequence length="199" mass="22603">MNYCSQCGHFPLEYRIPAGDTRERFVCPSCGTIHYQNPRNVVGTVPVWEDKVLLCKRAIEPRAGYWTLPAGYMELSETTAECAARETREESGAEVELVQLFSLQNVPHVSQVHLFYLARMRSPAFSAGEESLEVRLFEEDEIPWGEIAFTTVSQTLRHYFQDRRNGVFGMHTGDVVRPIFDERDPLLPGLPPAPVDVDQ</sequence>
<evidence type="ECO:0000259" key="3">
    <source>
        <dbReference type="PROSITE" id="PS51462"/>
    </source>
</evidence>
<protein>
    <submittedName>
        <fullName evidence="4">ADP-ribose pyrophosphatase YjhB, NUDIX family</fullName>
    </submittedName>
</protein>
<evidence type="ECO:0000313" key="4">
    <source>
        <dbReference type="EMBL" id="SDV49759.1"/>
    </source>
</evidence>
<dbReference type="OrthoDB" id="5417595at2"/>
<dbReference type="STRING" id="1770053.SAMN05216551_109110"/>
<dbReference type="InterPro" id="IPR020084">
    <property type="entry name" value="NUDIX_hydrolase_CS"/>
</dbReference>
<dbReference type="InterPro" id="IPR029401">
    <property type="entry name" value="Nudix_N"/>
</dbReference>
<dbReference type="SUPFAM" id="SSF55811">
    <property type="entry name" value="Nudix"/>
    <property type="match status" value="1"/>
</dbReference>
<dbReference type="Pfam" id="PF14803">
    <property type="entry name" value="Zn_ribbon_Nudix"/>
    <property type="match status" value="1"/>
</dbReference>
<evidence type="ECO:0000256" key="2">
    <source>
        <dbReference type="ARBA" id="ARBA00022801"/>
    </source>
</evidence>
<feature type="domain" description="Nudix hydrolase" evidence="3">
    <location>
        <begin position="37"/>
        <end position="160"/>
    </location>
</feature>
<dbReference type="InterPro" id="IPR015797">
    <property type="entry name" value="NUDIX_hydrolase-like_dom_sf"/>
</dbReference>
<dbReference type="GO" id="GO:0016787">
    <property type="term" value="F:hydrolase activity"/>
    <property type="evidence" value="ECO:0007669"/>
    <property type="project" value="UniProtKB-KW"/>
</dbReference>
<dbReference type="PROSITE" id="PS00893">
    <property type="entry name" value="NUDIX_BOX"/>
    <property type="match status" value="1"/>
</dbReference>
<accession>A0A1H2PS31</accession>